<dbReference type="RefSeq" id="WP_338445965.1">
    <property type="nucleotide sequence ID" value="NZ_CP144918.1"/>
</dbReference>
<evidence type="ECO:0000313" key="1">
    <source>
        <dbReference type="EMBL" id="WWA47074.1"/>
    </source>
</evidence>
<keyword evidence="2" id="KW-1185">Reference proteome</keyword>
<evidence type="ECO:0000313" key="2">
    <source>
        <dbReference type="Proteomes" id="UP001335183"/>
    </source>
</evidence>
<proteinExistence type="predicted"/>
<protein>
    <recommendedName>
        <fullName evidence="3">Holin</fullName>
    </recommendedName>
</protein>
<dbReference type="EMBL" id="CP144918">
    <property type="protein sequence ID" value="WWA47074.1"/>
    <property type="molecule type" value="Genomic_DNA"/>
</dbReference>
<dbReference type="Pfam" id="PF10746">
    <property type="entry name" value="Phage_holin_2_2"/>
    <property type="match status" value="1"/>
</dbReference>
<dbReference type="InterPro" id="IPR019682">
    <property type="entry name" value="Phage_T7_Gp17.5_holin"/>
</dbReference>
<sequence>MNESQRQLTENAGSEIFAAAGKASPPITVSGLAVAGVSLQDWVFIATLIYTVVQTLLLMPKLVKFVQGWRRG</sequence>
<accession>A0ABZ2D4I4</accession>
<reference evidence="1 2" key="1">
    <citation type="submission" date="2024-02" db="EMBL/GenBank/DDBJ databases">
        <title>The whole genome sequence of five bacterial samples isolated from Abu Dhabi Sabkha-shore region.</title>
        <authorList>
            <person name="Sudalaimuthuasari N."/>
            <person name="Sarfraz B."/>
            <person name="Tuyisabe J.D."/>
            <person name="Mugisha Ntwali L.D.M."/>
            <person name="Ali A.I.A.A."/>
            <person name="Almansoori S.Z.A."/>
            <person name="Alajami H.S.A."/>
            <person name="Almeqbaali A.A.S."/>
            <person name="Kundu B."/>
            <person name="Saeed E.E."/>
            <person name="Sukumarinath V."/>
            <person name="Mishra A.K."/>
            <person name="Hazzouri K.M."/>
            <person name="Almaskari R."/>
            <person name="Sharma A.K."/>
            <person name="Amiri K.M.A."/>
        </authorList>
    </citation>
    <scope>NUCLEOTIDE SEQUENCE [LARGE SCALE GENOMIC DNA]</scope>
    <source>
        <strain evidence="2">kcgeb_sd</strain>
    </source>
</reference>
<name>A0ABZ2D4I4_9SPHN</name>
<gene>
    <name evidence="1" type="ORF">V5F89_12520</name>
</gene>
<dbReference type="Proteomes" id="UP001335183">
    <property type="component" value="Chromosome"/>
</dbReference>
<organism evidence="1 2">
    <name type="scientific">Pelagerythrobacter marensis</name>
    <dbReference type="NCBI Taxonomy" id="543877"/>
    <lineage>
        <taxon>Bacteria</taxon>
        <taxon>Pseudomonadati</taxon>
        <taxon>Pseudomonadota</taxon>
        <taxon>Alphaproteobacteria</taxon>
        <taxon>Sphingomonadales</taxon>
        <taxon>Erythrobacteraceae</taxon>
        <taxon>Pelagerythrobacter</taxon>
    </lineage>
</organism>
<evidence type="ECO:0008006" key="3">
    <source>
        <dbReference type="Google" id="ProtNLM"/>
    </source>
</evidence>